<dbReference type="InterPro" id="IPR036390">
    <property type="entry name" value="WH_DNA-bd_sf"/>
</dbReference>
<dbReference type="InterPro" id="IPR036388">
    <property type="entry name" value="WH-like_DNA-bd_sf"/>
</dbReference>
<dbReference type="EMBL" id="CP046620">
    <property type="protein sequence ID" value="QHQ34885.1"/>
    <property type="molecule type" value="Genomic_DNA"/>
</dbReference>
<dbReference type="AlphaFoldDB" id="A0A6P1SZD2"/>
<evidence type="ECO:0000256" key="1">
    <source>
        <dbReference type="SAM" id="MobiDB-lite"/>
    </source>
</evidence>
<reference evidence="2 3" key="1">
    <citation type="submission" date="2019-12" db="EMBL/GenBank/DDBJ databases">
        <title>Complete genome sequence of Algicella marina strain 9Alg 56(T) isolated from the red alga Tichocarpus crinitus.</title>
        <authorList>
            <person name="Kim S.-G."/>
            <person name="Nedashkovskaya O.I."/>
        </authorList>
    </citation>
    <scope>NUCLEOTIDE SEQUENCE [LARGE SCALE GENOMIC DNA]</scope>
    <source>
        <strain evidence="2 3">9Alg 56</strain>
    </source>
</reference>
<dbReference type="SUPFAM" id="SSF46785">
    <property type="entry name" value="Winged helix' DNA-binding domain"/>
    <property type="match status" value="1"/>
</dbReference>
<dbReference type="Gene3D" id="1.10.10.10">
    <property type="entry name" value="Winged helix-like DNA-binding domain superfamily/Winged helix DNA-binding domain"/>
    <property type="match status" value="1"/>
</dbReference>
<accession>A0A6P1SZD2</accession>
<feature type="region of interest" description="Disordered" evidence="1">
    <location>
        <begin position="103"/>
        <end position="146"/>
    </location>
</feature>
<dbReference type="Proteomes" id="UP000464495">
    <property type="component" value="Chromosome"/>
</dbReference>
<proteinExistence type="predicted"/>
<organism evidence="2 3">
    <name type="scientific">Algicella marina</name>
    <dbReference type="NCBI Taxonomy" id="2683284"/>
    <lineage>
        <taxon>Bacteria</taxon>
        <taxon>Pseudomonadati</taxon>
        <taxon>Pseudomonadota</taxon>
        <taxon>Alphaproteobacteria</taxon>
        <taxon>Rhodobacterales</taxon>
        <taxon>Paracoccaceae</taxon>
        <taxon>Algicella</taxon>
    </lineage>
</organism>
<dbReference type="RefSeq" id="WP_161861451.1">
    <property type="nucleotide sequence ID" value="NZ_CP046620.1"/>
</dbReference>
<dbReference type="KEGG" id="amaq:GO499_06555"/>
<gene>
    <name evidence="2" type="ORF">GO499_06555</name>
</gene>
<keyword evidence="3" id="KW-1185">Reference proteome</keyword>
<evidence type="ECO:0000313" key="3">
    <source>
        <dbReference type="Proteomes" id="UP000464495"/>
    </source>
</evidence>
<name>A0A6P1SZD2_9RHOB</name>
<evidence type="ECO:0000313" key="2">
    <source>
        <dbReference type="EMBL" id="QHQ34885.1"/>
    </source>
</evidence>
<protein>
    <submittedName>
        <fullName evidence="2">Helix-turn-helix domain-containing protein</fullName>
    </submittedName>
</protein>
<sequence length="146" mass="16750">MTKMRNKGMEGQYAPLSYALLKSPAWRSLSGNAVRLFLELHTRYHGTNNGSVRLSFEEASKALGIGKATVQRAFKELQAKGFLVLVNEGNWYNRRAHEWRITYKPGNEGGRRQTPTNDWRRWQPSKKTYRGSRSERDAPSVVPPQN</sequence>